<protein>
    <submittedName>
        <fullName evidence="2">Uncharacterized protein</fullName>
    </submittedName>
</protein>
<dbReference type="Proteomes" id="UP000242246">
    <property type="component" value="Unassembled WGS sequence"/>
</dbReference>
<accession>A0A2A5RV15</accession>
<evidence type="ECO:0000256" key="1">
    <source>
        <dbReference type="SAM" id="Phobius"/>
    </source>
</evidence>
<organism evidence="2 3">
    <name type="scientific">Pseudolactococcus plantarum</name>
    <dbReference type="NCBI Taxonomy" id="1365"/>
    <lineage>
        <taxon>Bacteria</taxon>
        <taxon>Bacillati</taxon>
        <taxon>Bacillota</taxon>
        <taxon>Bacilli</taxon>
        <taxon>Lactobacillales</taxon>
        <taxon>Streptococcaceae</taxon>
        <taxon>Pseudolactococcus</taxon>
    </lineage>
</organism>
<gene>
    <name evidence="2" type="ORF">RU87_GL000814</name>
</gene>
<dbReference type="AlphaFoldDB" id="A0A2A5RV15"/>
<name>A0A2A5RV15_9LACT</name>
<keyword evidence="1" id="KW-0812">Transmembrane</keyword>
<dbReference type="STRING" id="1348632.GCA_001591745_01821"/>
<dbReference type="RefSeq" id="WP_096835857.1">
    <property type="nucleotide sequence ID" value="NZ_JXJX01000023.1"/>
</dbReference>
<proteinExistence type="predicted"/>
<comment type="caution">
    <text evidence="2">The sequence shown here is derived from an EMBL/GenBank/DDBJ whole genome shotgun (WGS) entry which is preliminary data.</text>
</comment>
<keyword evidence="1" id="KW-0472">Membrane</keyword>
<feature type="transmembrane region" description="Helical" evidence="1">
    <location>
        <begin position="63"/>
        <end position="89"/>
    </location>
</feature>
<reference evidence="2 3" key="1">
    <citation type="submission" date="2014-12" db="EMBL/GenBank/DDBJ databases">
        <title>Draft genome sequences of 10 type strains of Lactococcus.</title>
        <authorList>
            <person name="Sun Z."/>
            <person name="Zhong Z."/>
            <person name="Liu W."/>
            <person name="Zhang W."/>
            <person name="Zhang H."/>
        </authorList>
    </citation>
    <scope>NUCLEOTIDE SEQUENCE [LARGE SCALE GENOMIC DNA]</scope>
    <source>
        <strain evidence="2 3">DSM 20686</strain>
    </source>
</reference>
<evidence type="ECO:0000313" key="3">
    <source>
        <dbReference type="Proteomes" id="UP000242246"/>
    </source>
</evidence>
<sequence length="208" mass="24125">MNSNKLNKKSYFLTYFTLVQFLLIISSTALLLSAVLFLIIAHFKTSSVTPSHFTLMIEAVVTLLYQGLARFGLIIAILFLCLLLIEVVIRLRHDNLMNLWRSIYLTIILRRFLHQDESSENQKDDQKAQSVNPIHKSFNRAVRQTVIELTDKHAIVCIKLPNGHQAQNILNSMDEEIKNELSDQVSQYYFSAPERQKNKKWFIGTKRD</sequence>
<feature type="transmembrane region" description="Helical" evidence="1">
    <location>
        <begin position="12"/>
        <end position="43"/>
    </location>
</feature>
<keyword evidence="3" id="KW-1185">Reference proteome</keyword>
<keyword evidence="1" id="KW-1133">Transmembrane helix</keyword>
<evidence type="ECO:0000313" key="2">
    <source>
        <dbReference type="EMBL" id="PCS05053.1"/>
    </source>
</evidence>
<dbReference type="OrthoDB" id="2218789at2"/>
<dbReference type="EMBL" id="JXJX01000023">
    <property type="protein sequence ID" value="PCS05053.1"/>
    <property type="molecule type" value="Genomic_DNA"/>
</dbReference>